<evidence type="ECO:0000256" key="2">
    <source>
        <dbReference type="ARBA" id="ARBA00029447"/>
    </source>
</evidence>
<keyword evidence="4" id="KW-1133">Transmembrane helix</keyword>
<keyword evidence="1 3" id="KW-0807">Transducer</keyword>
<feature type="transmembrane region" description="Helical" evidence="4">
    <location>
        <begin position="190"/>
        <end position="213"/>
    </location>
</feature>
<dbReference type="InterPro" id="IPR004090">
    <property type="entry name" value="Chemotax_Me-accpt_rcpt"/>
</dbReference>
<evidence type="ECO:0000256" key="3">
    <source>
        <dbReference type="PROSITE-ProRule" id="PRU00284"/>
    </source>
</evidence>
<dbReference type="PANTHER" id="PTHR32089:SF120">
    <property type="entry name" value="METHYL-ACCEPTING CHEMOTAXIS PROTEIN TLPQ"/>
    <property type="match status" value="1"/>
</dbReference>
<feature type="transmembrane region" description="Helical" evidence="4">
    <location>
        <begin position="12"/>
        <end position="29"/>
    </location>
</feature>
<dbReference type="RefSeq" id="WP_059373124.1">
    <property type="nucleotide sequence ID" value="NZ_CP061008.1"/>
</dbReference>
<dbReference type="PROSITE" id="PS50885">
    <property type="entry name" value="HAMP"/>
    <property type="match status" value="1"/>
</dbReference>
<dbReference type="GO" id="GO:0007165">
    <property type="term" value="P:signal transduction"/>
    <property type="evidence" value="ECO:0007669"/>
    <property type="project" value="UniProtKB-KW"/>
</dbReference>
<sequence>MKNLTLRQRILASFLAILAIMALMVVMDYRRLLVIESEVELINNDAVPGIYYSTSIRASWFAGFVLVQDAFNMETEQERSSILAGLPETDKLLAEHTEQYRRTIARDDDRQMFEEFEKELQEYRRIRANILAPATLADPARAQGLIKAELRPAFYKGRDILARMVLENKKQADEAAVAIKQSVSSAETRMLLSLGLAIVAAIICGILLMRAIANPMRAIVKTLEATGGGDLTRRLTLARKDEFNAIETGFNGMVDELTGLVGKTQRSAVQVATSVTEIAATSKQQQATASEVAATTTEIGVTSREISATSRELVRTMAEVSGAAEQTAALAGSGQVGLARMEDTMRNVVGAAGSVNAKLAILNEKAGNITQVVTTITKVADQTNLLSLNAAIEAEKAGEYGRGFVVVATEIRRLADQTAVATYDIEQMVREIQSSVSAGVMGMDKFSEEVRRGMADMQQVGDQLSQIIQQVQTLAPRVQMVNEGMQAQATGAEQINQALQQLSDAAQQTVESLRQSTLAIEELTLVANDLRSGVSRFKV</sequence>
<comment type="similarity">
    <text evidence="2">Belongs to the methyl-accepting chemotaxis (MCP) protein family.</text>
</comment>
<evidence type="ECO:0000256" key="4">
    <source>
        <dbReference type="SAM" id="Phobius"/>
    </source>
</evidence>
<dbReference type="Pfam" id="PF00672">
    <property type="entry name" value="HAMP"/>
    <property type="match status" value="1"/>
</dbReference>
<accession>A0A424WA82</accession>
<dbReference type="InterPro" id="IPR004089">
    <property type="entry name" value="MCPsignal_dom"/>
</dbReference>
<dbReference type="Pfam" id="PF12729">
    <property type="entry name" value="4HB_MCP_1"/>
    <property type="match status" value="1"/>
</dbReference>
<comment type="caution">
    <text evidence="7">The sequence shown here is derived from an EMBL/GenBank/DDBJ whole genome shotgun (WGS) entry which is preliminary data.</text>
</comment>
<dbReference type="GO" id="GO:0016020">
    <property type="term" value="C:membrane"/>
    <property type="evidence" value="ECO:0007669"/>
    <property type="project" value="InterPro"/>
</dbReference>
<reference evidence="7 8" key="1">
    <citation type="submission" date="2018-08" db="EMBL/GenBank/DDBJ databases">
        <title>Achromobacter xylosoxidans Genome sequencing and assembly.</title>
        <authorList>
            <person name="Wang R."/>
            <person name="Rensing C."/>
            <person name="Li Y."/>
        </authorList>
    </citation>
    <scope>NUCLEOTIDE SEQUENCE [LARGE SCALE GENOMIC DNA]</scope>
    <source>
        <strain evidence="7 8">GD003A</strain>
    </source>
</reference>
<evidence type="ECO:0000256" key="1">
    <source>
        <dbReference type="ARBA" id="ARBA00023224"/>
    </source>
</evidence>
<dbReference type="Gene3D" id="1.10.287.950">
    <property type="entry name" value="Methyl-accepting chemotaxis protein"/>
    <property type="match status" value="1"/>
</dbReference>
<dbReference type="SUPFAM" id="SSF58104">
    <property type="entry name" value="Methyl-accepting chemotaxis protein (MCP) signaling domain"/>
    <property type="match status" value="1"/>
</dbReference>
<protein>
    <submittedName>
        <fullName evidence="7">Methyl-accepting chemotaxis protein</fullName>
    </submittedName>
</protein>
<dbReference type="Proteomes" id="UP000285324">
    <property type="component" value="Unassembled WGS sequence"/>
</dbReference>
<dbReference type="GO" id="GO:0004888">
    <property type="term" value="F:transmembrane signaling receptor activity"/>
    <property type="evidence" value="ECO:0007669"/>
    <property type="project" value="InterPro"/>
</dbReference>
<dbReference type="SMART" id="SM00304">
    <property type="entry name" value="HAMP"/>
    <property type="match status" value="1"/>
</dbReference>
<gene>
    <name evidence="7" type="ORF">DY367_18800</name>
</gene>
<name>A0A424WA82_ALCXX</name>
<evidence type="ECO:0000259" key="5">
    <source>
        <dbReference type="PROSITE" id="PS50111"/>
    </source>
</evidence>
<dbReference type="CDD" id="cd06225">
    <property type="entry name" value="HAMP"/>
    <property type="match status" value="1"/>
</dbReference>
<feature type="domain" description="HAMP" evidence="6">
    <location>
        <begin position="210"/>
        <end position="262"/>
    </location>
</feature>
<dbReference type="OrthoDB" id="9806477at2"/>
<dbReference type="Pfam" id="PF00015">
    <property type="entry name" value="MCPsignal"/>
    <property type="match status" value="1"/>
</dbReference>
<keyword evidence="4" id="KW-0812">Transmembrane</keyword>
<evidence type="ECO:0000313" key="8">
    <source>
        <dbReference type="Proteomes" id="UP000285324"/>
    </source>
</evidence>
<dbReference type="InterPro" id="IPR003660">
    <property type="entry name" value="HAMP_dom"/>
</dbReference>
<proteinExistence type="inferred from homology"/>
<dbReference type="PRINTS" id="PR00260">
    <property type="entry name" value="CHEMTRNSDUCR"/>
</dbReference>
<dbReference type="InterPro" id="IPR024478">
    <property type="entry name" value="HlyB_4HB_MCP"/>
</dbReference>
<dbReference type="PANTHER" id="PTHR32089">
    <property type="entry name" value="METHYL-ACCEPTING CHEMOTAXIS PROTEIN MCPB"/>
    <property type="match status" value="1"/>
</dbReference>
<dbReference type="AlphaFoldDB" id="A0A424WA82"/>
<dbReference type="SMART" id="SM00283">
    <property type="entry name" value="MA"/>
    <property type="match status" value="1"/>
</dbReference>
<evidence type="ECO:0000313" key="7">
    <source>
        <dbReference type="EMBL" id="RPJ90239.1"/>
    </source>
</evidence>
<feature type="domain" description="Methyl-accepting transducer" evidence="5">
    <location>
        <begin position="267"/>
        <end position="503"/>
    </location>
</feature>
<dbReference type="EMBL" id="QVXO01000029">
    <property type="protein sequence ID" value="RPJ90239.1"/>
    <property type="molecule type" value="Genomic_DNA"/>
</dbReference>
<dbReference type="GO" id="GO:0006935">
    <property type="term" value="P:chemotaxis"/>
    <property type="evidence" value="ECO:0007669"/>
    <property type="project" value="InterPro"/>
</dbReference>
<evidence type="ECO:0000259" key="6">
    <source>
        <dbReference type="PROSITE" id="PS50885"/>
    </source>
</evidence>
<organism evidence="7 8">
    <name type="scientific">Alcaligenes xylosoxydans xylosoxydans</name>
    <name type="common">Achromobacter xylosoxidans</name>
    <dbReference type="NCBI Taxonomy" id="85698"/>
    <lineage>
        <taxon>Bacteria</taxon>
        <taxon>Pseudomonadati</taxon>
        <taxon>Pseudomonadota</taxon>
        <taxon>Betaproteobacteria</taxon>
        <taxon>Burkholderiales</taxon>
        <taxon>Alcaligenaceae</taxon>
        <taxon>Achromobacter</taxon>
    </lineage>
</organism>
<keyword evidence="4" id="KW-0472">Membrane</keyword>
<dbReference type="PROSITE" id="PS50111">
    <property type="entry name" value="CHEMOTAXIS_TRANSDUC_2"/>
    <property type="match status" value="1"/>
</dbReference>